<dbReference type="SUPFAM" id="SSF49265">
    <property type="entry name" value="Fibronectin type III"/>
    <property type="match status" value="1"/>
</dbReference>
<keyword evidence="8" id="KW-1185">Reference proteome</keyword>
<feature type="domain" description="Fibronectin type-III" evidence="5">
    <location>
        <begin position="461"/>
        <end position="559"/>
    </location>
</feature>
<dbReference type="OrthoDB" id="185675at2"/>
<dbReference type="InterPro" id="IPR036116">
    <property type="entry name" value="FN3_sf"/>
</dbReference>
<organism evidence="7 8">
    <name type="scientific">Paenibacillus psychroresistens</name>
    <dbReference type="NCBI Taxonomy" id="1778678"/>
    <lineage>
        <taxon>Bacteria</taxon>
        <taxon>Bacillati</taxon>
        <taxon>Bacillota</taxon>
        <taxon>Bacilli</taxon>
        <taxon>Bacillales</taxon>
        <taxon>Paenibacillaceae</taxon>
        <taxon>Paenibacillus</taxon>
    </lineage>
</organism>
<dbReference type="InterPro" id="IPR013783">
    <property type="entry name" value="Ig-like_fold"/>
</dbReference>
<accession>A0A6B8RID3</accession>
<dbReference type="InterPro" id="IPR003961">
    <property type="entry name" value="FN3_dom"/>
</dbReference>
<dbReference type="PANTHER" id="PTHR43308:SF5">
    <property type="entry name" value="S-LAYER PROTEIN _ PEPTIDOGLYCAN ENDO-BETA-N-ACETYLGLUCOSAMINIDASE"/>
    <property type="match status" value="1"/>
</dbReference>
<dbReference type="CDD" id="cd00063">
    <property type="entry name" value="FN3"/>
    <property type="match status" value="1"/>
</dbReference>
<proteinExistence type="inferred from homology"/>
<dbReference type="KEGG" id="ppsc:EHS13_12510"/>
<comment type="similarity">
    <text evidence="1">Belongs to the ice-binding protein family.</text>
</comment>
<dbReference type="AlphaFoldDB" id="A0A6B8RID3"/>
<dbReference type="InterPro" id="IPR051465">
    <property type="entry name" value="Cell_Envelope_Struct_Comp"/>
</dbReference>
<dbReference type="PROSITE" id="PS51272">
    <property type="entry name" value="SLH"/>
    <property type="match status" value="3"/>
</dbReference>
<feature type="compositionally biased region" description="Low complexity" evidence="3">
    <location>
        <begin position="435"/>
        <end position="456"/>
    </location>
</feature>
<sequence length="782" mass="80814">MLMKKTGKKAIVLILSLCLMFTAFSTVFSAAVSSDVSGHWAEGQISDWTARGLIKGYEDGSFKPDNTITRAEFIALINRSFEFKEESAISFSDVASDNWAYIEVAKAVKAGYITGYADGTIGASKPISRQEVAVIVGRLLKLSATASTAATFKDAGLIADWAKDAVNMAVASQILKGYAADNSFKPTNPITRAEAVVTLDRAIASKVVAYDTAGTYGPAAGTETINSNVVINKADITLQNLIIKGNLTFAAGIGNGDAFLNNVTVIGETFVYGGGVNSIHLNNSVLQTLTVDKKDGPVRIVAEGTTTIAQVNVNSPATLQETAVTGAGFGNVKLTELIPAGSNVTLKGTFDNLNVVGSKINVDIPEGSVQKVTAEATSTGMKLDLGNDAKIVSLILNAVATIVGKGTIDSATINAIAKAGSTFETTPTKMIDASTATPAPTATPIPTTGPTSLPTTGPTPPPSTPTVHNEPTNLAANAGNSQIRLTWSSVTDATYYNLYQSVNGINYHLINVPATVTALTYNVTGLNNDTLYYFKATSVIAGTESNYSSVVSASPTVVPSPLNLGTAKNYVILTKAGVTNTGSSHITGDIGVSPIAAASITGFGLPMDAGNQFSTSSQVTGSVYAADYAVPTPTTLVTAISDMETAYTDAAGRAFNYSELYSGNLSGKTLTPGVYKWGTDVLIDQGGLTLNGGVNDVWVFQISGGLTQASNVSITLTGGAQAKNIFWQVANTVSLKAGAHFEGIILAKTNITVGAGASINGRMLAQTAVTLIGNTVVAPAEH</sequence>
<feature type="chain" id="PRO_5025672426" evidence="4">
    <location>
        <begin position="31"/>
        <end position="782"/>
    </location>
</feature>
<dbReference type="Proteomes" id="UP000426246">
    <property type="component" value="Chromosome"/>
</dbReference>
<evidence type="ECO:0000256" key="3">
    <source>
        <dbReference type="SAM" id="MobiDB-lite"/>
    </source>
</evidence>
<dbReference type="RefSeq" id="WP_155700684.1">
    <property type="nucleotide sequence ID" value="NZ_CP034235.1"/>
</dbReference>
<dbReference type="Pfam" id="PF11999">
    <property type="entry name" value="Ice_binding"/>
    <property type="match status" value="1"/>
</dbReference>
<dbReference type="PANTHER" id="PTHR43308">
    <property type="entry name" value="OUTER MEMBRANE PROTEIN ALPHA-RELATED"/>
    <property type="match status" value="1"/>
</dbReference>
<dbReference type="Pfam" id="PF00395">
    <property type="entry name" value="SLH"/>
    <property type="match status" value="3"/>
</dbReference>
<keyword evidence="2 4" id="KW-0732">Signal</keyword>
<protein>
    <submittedName>
        <fullName evidence="7">DUF3494 domain-containing protein</fullName>
    </submittedName>
</protein>
<evidence type="ECO:0000313" key="8">
    <source>
        <dbReference type="Proteomes" id="UP000426246"/>
    </source>
</evidence>
<feature type="region of interest" description="Disordered" evidence="3">
    <location>
        <begin position="433"/>
        <end position="467"/>
    </location>
</feature>
<reference evidence="8" key="1">
    <citation type="submission" date="2018-11" db="EMBL/GenBank/DDBJ databases">
        <title>Complete genome sequence of Paenibacillus sp. ML311-T8.</title>
        <authorList>
            <person name="Nam Y.-D."/>
            <person name="Kang J."/>
            <person name="Chung W.-H."/>
            <person name="Park Y.S."/>
        </authorList>
    </citation>
    <scope>NUCLEOTIDE SEQUENCE [LARGE SCALE GENOMIC DNA]</scope>
    <source>
        <strain evidence="8">ML311-T8</strain>
    </source>
</reference>
<feature type="domain" description="SLH" evidence="6">
    <location>
        <begin position="149"/>
        <end position="213"/>
    </location>
</feature>
<feature type="domain" description="SLH" evidence="6">
    <location>
        <begin position="28"/>
        <end position="91"/>
    </location>
</feature>
<evidence type="ECO:0000256" key="2">
    <source>
        <dbReference type="ARBA" id="ARBA00022729"/>
    </source>
</evidence>
<evidence type="ECO:0000256" key="1">
    <source>
        <dbReference type="ARBA" id="ARBA00005445"/>
    </source>
</evidence>
<feature type="domain" description="SLH" evidence="6">
    <location>
        <begin position="92"/>
        <end position="148"/>
    </location>
</feature>
<name>A0A6B8RID3_9BACL</name>
<evidence type="ECO:0000259" key="6">
    <source>
        <dbReference type="PROSITE" id="PS51272"/>
    </source>
</evidence>
<dbReference type="Gene3D" id="2.60.40.10">
    <property type="entry name" value="Immunoglobulins"/>
    <property type="match status" value="1"/>
</dbReference>
<gene>
    <name evidence="7" type="ORF">EHS13_12510</name>
</gene>
<dbReference type="InterPro" id="IPR001119">
    <property type="entry name" value="SLH_dom"/>
</dbReference>
<evidence type="ECO:0000256" key="4">
    <source>
        <dbReference type="SAM" id="SignalP"/>
    </source>
</evidence>
<evidence type="ECO:0000313" key="7">
    <source>
        <dbReference type="EMBL" id="QGQ95647.1"/>
    </source>
</evidence>
<dbReference type="PROSITE" id="PS50853">
    <property type="entry name" value="FN3"/>
    <property type="match status" value="1"/>
</dbReference>
<dbReference type="InterPro" id="IPR021884">
    <property type="entry name" value="Ice-bd_prot"/>
</dbReference>
<feature type="signal peptide" evidence="4">
    <location>
        <begin position="1"/>
        <end position="30"/>
    </location>
</feature>
<dbReference type="EMBL" id="CP034235">
    <property type="protein sequence ID" value="QGQ95647.1"/>
    <property type="molecule type" value="Genomic_DNA"/>
</dbReference>
<evidence type="ECO:0000259" key="5">
    <source>
        <dbReference type="PROSITE" id="PS50853"/>
    </source>
</evidence>